<dbReference type="CDD" id="cd02808">
    <property type="entry name" value="GltS_FMN"/>
    <property type="match status" value="1"/>
</dbReference>
<dbReference type="PANTHER" id="PTHR43819">
    <property type="entry name" value="ARCHAEAL-TYPE GLUTAMATE SYNTHASE [NADPH]"/>
    <property type="match status" value="1"/>
</dbReference>
<dbReference type="SUPFAM" id="SSF51395">
    <property type="entry name" value="FMN-linked oxidoreductases"/>
    <property type="match status" value="1"/>
</dbReference>
<dbReference type="EMBL" id="LGLK01000057">
    <property type="protein sequence ID" value="KPC17285.1"/>
    <property type="molecule type" value="Genomic_DNA"/>
</dbReference>
<comment type="similarity">
    <text evidence="1 2">Belongs to the glutamate synthase family.</text>
</comment>
<feature type="transmembrane region" description="Helical" evidence="3">
    <location>
        <begin position="29"/>
        <end position="46"/>
    </location>
</feature>
<dbReference type="PIRSF" id="PIRSF500060">
    <property type="entry name" value="UCP500060"/>
    <property type="match status" value="1"/>
</dbReference>
<evidence type="ECO:0000256" key="2">
    <source>
        <dbReference type="PIRNR" id="PIRNR006429"/>
    </source>
</evidence>
<gene>
    <name evidence="5" type="ORF">AC499_0487</name>
</gene>
<dbReference type="InterPro" id="IPR013785">
    <property type="entry name" value="Aldolase_TIM"/>
</dbReference>
<evidence type="ECO:0000313" key="5">
    <source>
        <dbReference type="EMBL" id="KPC17285.1"/>
    </source>
</evidence>
<reference evidence="5 6" key="1">
    <citation type="submission" date="2015-10" db="EMBL/GenBank/DDBJ databases">
        <title>Comparative genomics and high-throughput reverse genetic screens identify a new phytobacterial MAMP and an Arabidopsis receptor required for immune elicitation.</title>
        <authorList>
            <person name="Mott G.A."/>
            <person name="Thakur S."/>
            <person name="Wang P.W."/>
            <person name="Desveaux D."/>
            <person name="Guttman D.S."/>
        </authorList>
    </citation>
    <scope>NUCLEOTIDE SEQUENCE [LARGE SCALE GENOMIC DNA]</scope>
    <source>
        <strain evidence="5 6">107</strain>
    </source>
</reference>
<dbReference type="Pfam" id="PF01645">
    <property type="entry name" value="Glu_synthase"/>
    <property type="match status" value="1"/>
</dbReference>
<evidence type="ECO:0000259" key="4">
    <source>
        <dbReference type="Pfam" id="PF01645"/>
    </source>
</evidence>
<dbReference type="PANTHER" id="PTHR43819:SF1">
    <property type="entry name" value="ARCHAEAL-TYPE GLUTAMATE SYNTHASE [NADPH]"/>
    <property type="match status" value="1"/>
</dbReference>
<dbReference type="InterPro" id="IPR002932">
    <property type="entry name" value="Glu_synthdom"/>
</dbReference>
<proteinExistence type="inferred from homology"/>
<protein>
    <submittedName>
        <fullName evidence="5">Glutamate synthase NADPH</fullName>
    </submittedName>
</protein>
<dbReference type="PIRSF" id="PIRSF006429">
    <property type="entry name" value="GOGAT_lg_2"/>
    <property type="match status" value="1"/>
</dbReference>
<evidence type="ECO:0000313" key="6">
    <source>
        <dbReference type="Proteomes" id="UP000037943"/>
    </source>
</evidence>
<accession>A0ABR5KR46</accession>
<name>A0ABR5KR46_PSEAV</name>
<keyword evidence="6" id="KW-1185">Reference proteome</keyword>
<keyword evidence="3" id="KW-1133">Transmembrane helix</keyword>
<evidence type="ECO:0000256" key="3">
    <source>
        <dbReference type="SAM" id="Phobius"/>
    </source>
</evidence>
<dbReference type="Proteomes" id="UP000037943">
    <property type="component" value="Unassembled WGS sequence"/>
</dbReference>
<evidence type="ECO:0000256" key="1">
    <source>
        <dbReference type="ARBA" id="ARBA00009716"/>
    </source>
</evidence>
<dbReference type="InterPro" id="IPR027283">
    <property type="entry name" value="YerD"/>
</dbReference>
<comment type="caution">
    <text evidence="5">The sequence shown here is derived from an EMBL/GenBank/DDBJ whole genome shotgun (WGS) entry which is preliminary data.</text>
</comment>
<dbReference type="InterPro" id="IPR024188">
    <property type="entry name" value="GltB"/>
</dbReference>
<dbReference type="Gene3D" id="3.20.20.70">
    <property type="entry name" value="Aldolase class I"/>
    <property type="match status" value="1"/>
</dbReference>
<sequence>MKPPFSRLISGNFYSLGLASMINVIQRQWALVLSVALLLVSLYAISAHAFSPWVALPWVALILVGVLDLSQKEHAVRRNYPIIGNMRYLLEAIRPELRQYFFEGDHEELPFSRSERSMVYRRARNIPAEKSFGTLDNLYSPQHEFISHSIMPVKVDPSELRVTLGGPDCLHPYSASLMNVSAMSFGSLSANAVMALGRGAKRGGFAVDTGEGGCSKYHLEEGNDVIWEIGTGYFGCRNEDGTFSPDRFAETAKNPSIKCVEIKVSQGAKPGKGGILPGHKVSSEIAQARGVRQGEDCISPAAHSAFEGPLGLMSFIQTLRTLSGGKPVGFKLCIGRPTEAASLVKAMLATNTYPDFIVIDGSEGGTGAAPEEFSDHIGMPLRDGLVLMHNLLRGAGIRDRIKIGCSGKIISGFDILRALALGADYCNLARGFMFSLGCIQSQSCGSNKCPTGVATQDPSRQRALDVEDRSHRVTNYHHNTLKSVAEILGAAGINSSEKLTPERIQKRVSDSKIVSYASLYTFLHRGELLEGHSTHTEYRELWANARHDSFN</sequence>
<keyword evidence="3" id="KW-0812">Transmembrane</keyword>
<organism evidence="5 6">
    <name type="scientific">Pseudomonas amygdali pv. lachrymans</name>
    <name type="common">Pseudomonas syringae pv. lachrymans</name>
    <dbReference type="NCBI Taxonomy" id="53707"/>
    <lineage>
        <taxon>Bacteria</taxon>
        <taxon>Pseudomonadati</taxon>
        <taxon>Pseudomonadota</taxon>
        <taxon>Gammaproteobacteria</taxon>
        <taxon>Pseudomonadales</taxon>
        <taxon>Pseudomonadaceae</taxon>
        <taxon>Pseudomonas</taxon>
        <taxon>Pseudomonas amygdali</taxon>
    </lineage>
</organism>
<feature type="domain" description="Glutamate synthase" evidence="4">
    <location>
        <begin position="177"/>
        <end position="494"/>
    </location>
</feature>
<keyword evidence="3" id="KW-0472">Membrane</keyword>